<dbReference type="Pfam" id="PF00378">
    <property type="entry name" value="ECH_1"/>
    <property type="match status" value="1"/>
</dbReference>
<protein>
    <submittedName>
        <fullName evidence="2">Enoyl-CoA hydratase-related protein</fullName>
    </submittedName>
</protein>
<proteinExistence type="inferred from homology"/>
<dbReference type="RefSeq" id="WP_269964941.1">
    <property type="nucleotide sequence ID" value="NZ_JAKMUS010000003.1"/>
</dbReference>
<dbReference type="Gene3D" id="3.90.226.10">
    <property type="entry name" value="2-enoyl-CoA Hydratase, Chain A, domain 1"/>
    <property type="match status" value="1"/>
</dbReference>
<dbReference type="PANTHER" id="PTHR43459">
    <property type="entry name" value="ENOYL-COA HYDRATASE"/>
    <property type="match status" value="1"/>
</dbReference>
<reference evidence="2" key="1">
    <citation type="submission" date="2022-02" db="EMBL/GenBank/DDBJ databases">
        <title>Corynebacterium sp. from urogenital microbiome.</title>
        <authorList>
            <person name="Cappelli E.A."/>
            <person name="Ribeiro T.G."/>
            <person name="Peixe L."/>
        </authorList>
    </citation>
    <scope>NUCLEOTIDE SEQUENCE</scope>
    <source>
        <strain evidence="2">C8Ua_172</strain>
    </source>
</reference>
<comment type="caution">
    <text evidence="2">The sequence shown here is derived from an EMBL/GenBank/DDBJ whole genome shotgun (WGS) entry which is preliminary data.</text>
</comment>
<sequence>MSRQLKGNITSETRGTTEIVRISNPAKRNALEPDSYWAIGDAVNAANANPDIRCVIITGDESAFCSGMDLQAFLSENSAEAASHSLGGIEHVIYAITRADVPVIAAAEGAIAGIGASLACACDLIVAGQSAFITLPFGRIGLMPDGGAVATLAASVGRHRAMQLVLRQERIPAVDAAQMGLVAEVAEGPALDLALEWAEEFRLSPRGAVAQTKRAVNRVSLPQLPLSLAEEAREQTLLTQSAEHKEGVAAFLERRAPKF</sequence>
<evidence type="ECO:0000256" key="1">
    <source>
        <dbReference type="ARBA" id="ARBA00005254"/>
    </source>
</evidence>
<evidence type="ECO:0000313" key="2">
    <source>
        <dbReference type="EMBL" id="MCZ9293487.1"/>
    </source>
</evidence>
<name>A0A9X3LSL2_9CORY</name>
<dbReference type="Gene3D" id="1.10.12.10">
    <property type="entry name" value="Lyase 2-enoyl-coa Hydratase, Chain A, domain 2"/>
    <property type="match status" value="1"/>
</dbReference>
<comment type="similarity">
    <text evidence="1">Belongs to the enoyl-CoA hydratase/isomerase family.</text>
</comment>
<dbReference type="InterPro" id="IPR001753">
    <property type="entry name" value="Enoyl-CoA_hydra/iso"/>
</dbReference>
<dbReference type="InterPro" id="IPR029045">
    <property type="entry name" value="ClpP/crotonase-like_dom_sf"/>
</dbReference>
<keyword evidence="3" id="KW-1185">Reference proteome</keyword>
<dbReference type="InterPro" id="IPR014748">
    <property type="entry name" value="Enoyl-CoA_hydra_C"/>
</dbReference>
<dbReference type="Proteomes" id="UP001146468">
    <property type="component" value="Unassembled WGS sequence"/>
</dbReference>
<dbReference type="EMBL" id="JAKMUS010000003">
    <property type="protein sequence ID" value="MCZ9293487.1"/>
    <property type="molecule type" value="Genomic_DNA"/>
</dbReference>
<gene>
    <name evidence="2" type="ORF">L8U60_03150</name>
</gene>
<dbReference type="SUPFAM" id="SSF52096">
    <property type="entry name" value="ClpP/crotonase"/>
    <property type="match status" value="1"/>
</dbReference>
<dbReference type="PANTHER" id="PTHR43459:SF1">
    <property type="entry name" value="EG:BACN32G11.4 PROTEIN"/>
    <property type="match status" value="1"/>
</dbReference>
<accession>A0A9X3LSL2</accession>
<dbReference type="AlphaFoldDB" id="A0A9X3LSL2"/>
<dbReference type="GO" id="GO:0003824">
    <property type="term" value="F:catalytic activity"/>
    <property type="evidence" value="ECO:0007669"/>
    <property type="project" value="UniProtKB-ARBA"/>
</dbReference>
<evidence type="ECO:0000313" key="3">
    <source>
        <dbReference type="Proteomes" id="UP001146468"/>
    </source>
</evidence>
<dbReference type="CDD" id="cd06558">
    <property type="entry name" value="crotonase-like"/>
    <property type="match status" value="1"/>
</dbReference>
<organism evidence="2 3">
    <name type="scientific">Corynebacterium meitnerae</name>
    <dbReference type="NCBI Taxonomy" id="2913498"/>
    <lineage>
        <taxon>Bacteria</taxon>
        <taxon>Bacillati</taxon>
        <taxon>Actinomycetota</taxon>
        <taxon>Actinomycetes</taxon>
        <taxon>Mycobacteriales</taxon>
        <taxon>Corynebacteriaceae</taxon>
        <taxon>Corynebacterium</taxon>
    </lineage>
</organism>